<proteinExistence type="predicted"/>
<dbReference type="EMBL" id="CP109527">
    <property type="protein sequence ID" value="WTY38444.1"/>
    <property type="molecule type" value="Genomic_DNA"/>
</dbReference>
<protein>
    <submittedName>
        <fullName evidence="2">Uncharacterized protein</fullName>
    </submittedName>
</protein>
<dbReference type="Proteomes" id="UP001621418">
    <property type="component" value="Chromosome"/>
</dbReference>
<keyword evidence="1" id="KW-1133">Transmembrane helix</keyword>
<dbReference type="RefSeq" id="WP_405150332.1">
    <property type="nucleotide sequence ID" value="NZ_CP109527.1"/>
</dbReference>
<keyword evidence="1" id="KW-0812">Transmembrane</keyword>
<feature type="transmembrane region" description="Helical" evidence="1">
    <location>
        <begin position="20"/>
        <end position="41"/>
    </location>
</feature>
<evidence type="ECO:0000313" key="2">
    <source>
        <dbReference type="EMBL" id="WTY38444.1"/>
    </source>
</evidence>
<feature type="transmembrane region" description="Helical" evidence="1">
    <location>
        <begin position="74"/>
        <end position="92"/>
    </location>
</feature>
<evidence type="ECO:0000313" key="3">
    <source>
        <dbReference type="Proteomes" id="UP001621418"/>
    </source>
</evidence>
<accession>A0ABZ1NFB8</accession>
<reference evidence="2 3" key="1">
    <citation type="submission" date="2022-10" db="EMBL/GenBank/DDBJ databases">
        <title>The complete genomes of actinobacterial strains from the NBC collection.</title>
        <authorList>
            <person name="Joergensen T.S."/>
            <person name="Alvarez Arevalo M."/>
            <person name="Sterndorff E.B."/>
            <person name="Faurdal D."/>
            <person name="Vuksanovic O."/>
            <person name="Mourched A.-S."/>
            <person name="Charusanti P."/>
            <person name="Shaw S."/>
            <person name="Blin K."/>
            <person name="Weber T."/>
        </authorList>
    </citation>
    <scope>NUCLEOTIDE SEQUENCE [LARGE SCALE GENOMIC DNA]</scope>
    <source>
        <strain evidence="2 3">NBC_01413</strain>
    </source>
</reference>
<name>A0ABZ1NFB8_9NOCA</name>
<keyword evidence="3" id="KW-1185">Reference proteome</keyword>
<keyword evidence="1" id="KW-0472">Membrane</keyword>
<gene>
    <name evidence="2" type="ORF">OG308_11700</name>
</gene>
<feature type="transmembrane region" description="Helical" evidence="1">
    <location>
        <begin position="48"/>
        <end position="68"/>
    </location>
</feature>
<organism evidence="2 3">
    <name type="scientific">Nocardia salmonicida</name>
    <dbReference type="NCBI Taxonomy" id="53431"/>
    <lineage>
        <taxon>Bacteria</taxon>
        <taxon>Bacillati</taxon>
        <taxon>Actinomycetota</taxon>
        <taxon>Actinomycetes</taxon>
        <taxon>Mycobacteriales</taxon>
        <taxon>Nocardiaceae</taxon>
        <taxon>Nocardia</taxon>
    </lineage>
</organism>
<evidence type="ECO:0000256" key="1">
    <source>
        <dbReference type="SAM" id="Phobius"/>
    </source>
</evidence>
<sequence length="113" mass="12325">MAVPNTHPVVKWWSSGSDSWWDVPVLLLIAIAGSTAGFGAFEAWNQGHWTLFALLAVVATACVVAAGPQLLGEVVVYLLIALRVLSLPLMVFPKPRAWLNRIWDGVDEESSKK</sequence>